<organism evidence="3 4">
    <name type="scientific">Candidatus Curtissbacteria bacterium GW2011_GWA1_41_11</name>
    <dbReference type="NCBI Taxonomy" id="1618409"/>
    <lineage>
        <taxon>Bacteria</taxon>
        <taxon>Candidatus Curtissiibacteriota</taxon>
    </lineage>
</organism>
<dbReference type="AlphaFoldDB" id="A0A0G0UCU1"/>
<dbReference type="Proteomes" id="UP000034854">
    <property type="component" value="Unassembled WGS sequence"/>
</dbReference>
<evidence type="ECO:0000256" key="1">
    <source>
        <dbReference type="SAM" id="MobiDB-lite"/>
    </source>
</evidence>
<feature type="compositionally biased region" description="Polar residues" evidence="1">
    <location>
        <begin position="11"/>
        <end position="24"/>
    </location>
</feature>
<feature type="compositionally biased region" description="Basic and acidic residues" evidence="1">
    <location>
        <begin position="1"/>
        <end position="10"/>
    </location>
</feature>
<reference evidence="3 4" key="1">
    <citation type="journal article" date="2015" name="Nature">
        <title>rRNA introns, odd ribosomes, and small enigmatic genomes across a large radiation of phyla.</title>
        <authorList>
            <person name="Brown C.T."/>
            <person name="Hug L.A."/>
            <person name="Thomas B.C."/>
            <person name="Sharon I."/>
            <person name="Castelle C.J."/>
            <person name="Singh A."/>
            <person name="Wilkins M.J."/>
            <person name="Williams K.H."/>
            <person name="Banfield J.F."/>
        </authorList>
    </citation>
    <scope>NUCLEOTIDE SEQUENCE [LARGE SCALE GENOMIC DNA]</scope>
</reference>
<sequence>MDPTAPKDNDQSSQANENPESPVQTGGFVVSGEPGNIPDPDQSPQPIQPDPLSAQPTPPPPVPPIESAVPPAAGSDLQSDLQSTVVAATGTNLAGSLDTAALPQDNPLAPQETTLPAAEQQPDPTPFTPPQSPLGGAPAPDANPAGVPQPQGTPPSQGESKAGKMKSLIIVVAVFILVAILAAVAWYFILNKGQTQEDNTTTDTRPIELPSSPSPKTSGGFGDLPSPTPTPEATAPADIEEGDSQP</sequence>
<feature type="region of interest" description="Disordered" evidence="1">
    <location>
        <begin position="196"/>
        <end position="246"/>
    </location>
</feature>
<feature type="region of interest" description="Disordered" evidence="1">
    <location>
        <begin position="97"/>
        <end position="162"/>
    </location>
</feature>
<accession>A0A0G0UCU1</accession>
<feature type="compositionally biased region" description="Pro residues" evidence="1">
    <location>
        <begin position="123"/>
        <end position="132"/>
    </location>
</feature>
<proteinExistence type="predicted"/>
<keyword evidence="2" id="KW-0812">Transmembrane</keyword>
<comment type="caution">
    <text evidence="3">The sequence shown here is derived from an EMBL/GenBank/DDBJ whole genome shotgun (WGS) entry which is preliminary data.</text>
</comment>
<protein>
    <submittedName>
        <fullName evidence="3">Uncharacterized protein</fullName>
    </submittedName>
</protein>
<keyword evidence="2" id="KW-0472">Membrane</keyword>
<evidence type="ECO:0000313" key="3">
    <source>
        <dbReference type="EMBL" id="KKR86759.1"/>
    </source>
</evidence>
<keyword evidence="2" id="KW-1133">Transmembrane helix</keyword>
<feature type="compositionally biased region" description="Low complexity" evidence="1">
    <location>
        <begin position="133"/>
        <end position="148"/>
    </location>
</feature>
<evidence type="ECO:0000313" key="4">
    <source>
        <dbReference type="Proteomes" id="UP000034854"/>
    </source>
</evidence>
<gene>
    <name evidence="3" type="ORF">UU34_C0010G0002</name>
</gene>
<evidence type="ECO:0000256" key="2">
    <source>
        <dbReference type="SAM" id="Phobius"/>
    </source>
</evidence>
<feature type="region of interest" description="Disordered" evidence="1">
    <location>
        <begin position="1"/>
        <end position="84"/>
    </location>
</feature>
<feature type="transmembrane region" description="Helical" evidence="2">
    <location>
        <begin position="168"/>
        <end position="189"/>
    </location>
</feature>
<dbReference type="EMBL" id="LCAG01000010">
    <property type="protein sequence ID" value="KKR86759.1"/>
    <property type="molecule type" value="Genomic_DNA"/>
</dbReference>
<name>A0A0G0UCU1_9BACT</name>